<dbReference type="RefSeq" id="WP_172345220.1">
    <property type="nucleotide sequence ID" value="NZ_CASYYZ010000011.1"/>
</dbReference>
<dbReference type="InterPro" id="IPR051327">
    <property type="entry name" value="MATE_MepA_subfamily"/>
</dbReference>
<dbReference type="Proteomes" id="UP000820977">
    <property type="component" value="Unassembled WGS sequence"/>
</dbReference>
<feature type="transmembrane region" description="Helical" evidence="6">
    <location>
        <begin position="284"/>
        <end position="306"/>
    </location>
</feature>
<feature type="transmembrane region" description="Helical" evidence="6">
    <location>
        <begin position="68"/>
        <end position="88"/>
    </location>
</feature>
<evidence type="ECO:0000256" key="3">
    <source>
        <dbReference type="ARBA" id="ARBA00022692"/>
    </source>
</evidence>
<proteinExistence type="predicted"/>
<comment type="caution">
    <text evidence="7">The sequence shown here is derived from an EMBL/GenBank/DDBJ whole genome shotgun (WGS) entry which is preliminary data.</text>
</comment>
<feature type="transmembrane region" description="Helical" evidence="6">
    <location>
        <begin position="100"/>
        <end position="124"/>
    </location>
</feature>
<accession>A0ABX2B688</accession>
<dbReference type="CDD" id="cd13143">
    <property type="entry name" value="MATE_MepA_like"/>
    <property type="match status" value="1"/>
</dbReference>
<feature type="transmembrane region" description="Helical" evidence="6">
    <location>
        <begin position="404"/>
        <end position="424"/>
    </location>
</feature>
<keyword evidence="2" id="KW-1003">Cell membrane</keyword>
<keyword evidence="3 6" id="KW-0812">Transmembrane</keyword>
<evidence type="ECO:0000256" key="1">
    <source>
        <dbReference type="ARBA" id="ARBA00004651"/>
    </source>
</evidence>
<sequence>MKKNERNLDRDRLDFGDGKIGSLFRALFFPTLIAMIFTSALTVIDGIFVGHGVGACGIASVNIVAPVYMLGTGIGLMFGVGASVIAGIRMSEGNIKTARIVMTQAIAVGSLLMAVICGVCLLFPRHIVGLLGASIILETDAIHYLLWMLPGILFLCVQYVGMMLIRLDGSPRYAMWIQVVVAALNIVLDWYFIFPLHMGVMGAAIATSIANVAGGLTALAYFPLFGDRLRFYRLKLSVTSLLLTLRNTGYMAKIGFATMLTELAMGVMMFTGNRMFLSILDEDGVAAFAVVCYLFPVVFSIGNAVAQSAQPIISYNHGAGRHDRVRRALCLSLQAALVSGLFVTFFLAAGAETIATLFLPVGSKAWSLTVSGLPRFAVCGVFFAVNIAFIGYWQSIEHATRSTLLTLLRGVILLVPCFMLLPHMAGVAGLWFAIPLAEALTCGVITVMWLGDRGDNTNKANWSNKANKTNKTNRTNKD</sequence>
<protein>
    <submittedName>
        <fullName evidence="7">MATE family efflux transporter</fullName>
    </submittedName>
</protein>
<reference evidence="7 8" key="1">
    <citation type="submission" date="2020-05" db="EMBL/GenBank/DDBJ databases">
        <title>Distinct polysaccharide utilization as determinants for interspecies competition between intestinal Prevotella spp.</title>
        <authorList>
            <person name="Galvez E.J.C."/>
            <person name="Iljazovic A."/>
            <person name="Strowig T."/>
        </authorList>
    </citation>
    <scope>NUCLEOTIDE SEQUENCE [LARGE SCALE GENOMIC DNA]</scope>
    <source>
        <strain evidence="7 8">PCHR</strain>
    </source>
</reference>
<feature type="transmembrane region" description="Helical" evidence="6">
    <location>
        <begin position="27"/>
        <end position="48"/>
    </location>
</feature>
<evidence type="ECO:0000313" key="8">
    <source>
        <dbReference type="Proteomes" id="UP000820977"/>
    </source>
</evidence>
<feature type="transmembrane region" description="Helical" evidence="6">
    <location>
        <begin position="430"/>
        <end position="450"/>
    </location>
</feature>
<evidence type="ECO:0000256" key="5">
    <source>
        <dbReference type="ARBA" id="ARBA00023136"/>
    </source>
</evidence>
<gene>
    <name evidence="7" type="ORF">HPS54_09555</name>
</gene>
<dbReference type="PANTHER" id="PTHR43823:SF3">
    <property type="entry name" value="MULTIDRUG EXPORT PROTEIN MEPA"/>
    <property type="match status" value="1"/>
</dbReference>
<feature type="transmembrane region" description="Helical" evidence="6">
    <location>
        <begin position="327"/>
        <end position="351"/>
    </location>
</feature>
<dbReference type="Pfam" id="PF01554">
    <property type="entry name" value="MatE"/>
    <property type="match status" value="2"/>
</dbReference>
<name>A0ABX2B688_9BACT</name>
<feature type="transmembrane region" description="Helical" evidence="6">
    <location>
        <begin position="371"/>
        <end position="392"/>
    </location>
</feature>
<keyword evidence="5 6" id="KW-0472">Membrane</keyword>
<dbReference type="PANTHER" id="PTHR43823">
    <property type="entry name" value="SPORULATION PROTEIN YKVU"/>
    <property type="match status" value="1"/>
</dbReference>
<feature type="transmembrane region" description="Helical" evidence="6">
    <location>
        <begin position="144"/>
        <end position="161"/>
    </location>
</feature>
<keyword evidence="8" id="KW-1185">Reference proteome</keyword>
<feature type="transmembrane region" description="Helical" evidence="6">
    <location>
        <begin position="250"/>
        <end position="272"/>
    </location>
</feature>
<dbReference type="InterPro" id="IPR045070">
    <property type="entry name" value="MATE_MepA-like"/>
</dbReference>
<evidence type="ECO:0000256" key="6">
    <source>
        <dbReference type="SAM" id="Phobius"/>
    </source>
</evidence>
<dbReference type="InterPro" id="IPR002528">
    <property type="entry name" value="MATE_fam"/>
</dbReference>
<feature type="transmembrane region" description="Helical" evidence="6">
    <location>
        <begin position="173"/>
        <end position="194"/>
    </location>
</feature>
<evidence type="ECO:0000313" key="7">
    <source>
        <dbReference type="EMBL" id="NPE25755.1"/>
    </source>
</evidence>
<dbReference type="EMBL" id="JABKKJ010000017">
    <property type="protein sequence ID" value="NPE25755.1"/>
    <property type="molecule type" value="Genomic_DNA"/>
</dbReference>
<keyword evidence="4 6" id="KW-1133">Transmembrane helix</keyword>
<evidence type="ECO:0000256" key="2">
    <source>
        <dbReference type="ARBA" id="ARBA00022475"/>
    </source>
</evidence>
<organism evidence="7 8">
    <name type="scientific">Xylanibacter caecicola</name>
    <dbReference type="NCBI Taxonomy" id="2736294"/>
    <lineage>
        <taxon>Bacteria</taxon>
        <taxon>Pseudomonadati</taxon>
        <taxon>Bacteroidota</taxon>
        <taxon>Bacteroidia</taxon>
        <taxon>Bacteroidales</taxon>
        <taxon>Prevotellaceae</taxon>
        <taxon>Xylanibacter</taxon>
    </lineage>
</organism>
<feature type="transmembrane region" description="Helical" evidence="6">
    <location>
        <begin position="200"/>
        <end position="225"/>
    </location>
</feature>
<evidence type="ECO:0000256" key="4">
    <source>
        <dbReference type="ARBA" id="ARBA00022989"/>
    </source>
</evidence>
<comment type="subcellular location">
    <subcellularLocation>
        <location evidence="1">Cell membrane</location>
        <topology evidence="1">Multi-pass membrane protein</topology>
    </subcellularLocation>
</comment>